<name>M6JP82_9LEPT</name>
<feature type="compositionally biased region" description="Basic and acidic residues" evidence="1">
    <location>
        <begin position="30"/>
        <end position="43"/>
    </location>
</feature>
<comment type="caution">
    <text evidence="2">The sequence shown here is derived from an EMBL/GenBank/DDBJ whole genome shotgun (WGS) entry which is preliminary data.</text>
</comment>
<dbReference type="Proteomes" id="UP000012106">
    <property type="component" value="Unassembled WGS sequence"/>
</dbReference>
<evidence type="ECO:0000313" key="3">
    <source>
        <dbReference type="Proteomes" id="UP000012106"/>
    </source>
</evidence>
<gene>
    <name evidence="2" type="ORF">LEP1GSC063_1433</name>
</gene>
<proteinExistence type="predicted"/>
<evidence type="ECO:0008006" key="4">
    <source>
        <dbReference type="Google" id="ProtNLM"/>
    </source>
</evidence>
<feature type="region of interest" description="Disordered" evidence="1">
    <location>
        <begin position="30"/>
        <end position="50"/>
    </location>
</feature>
<evidence type="ECO:0000256" key="1">
    <source>
        <dbReference type="SAM" id="MobiDB-lite"/>
    </source>
</evidence>
<dbReference type="EMBL" id="AHMU02000001">
    <property type="protein sequence ID" value="EMN23684.1"/>
    <property type="molecule type" value="Genomic_DNA"/>
</dbReference>
<evidence type="ECO:0000313" key="2">
    <source>
        <dbReference type="EMBL" id="EMN23684.1"/>
    </source>
</evidence>
<protein>
    <recommendedName>
        <fullName evidence="4">Transposase domain protein</fullName>
    </recommendedName>
</protein>
<dbReference type="AlphaFoldDB" id="M6JP82"/>
<organism evidence="2 3">
    <name type="scientific">Leptospira santarosai serovar Arenal str. MAVJ 401</name>
    <dbReference type="NCBI Taxonomy" id="1049976"/>
    <lineage>
        <taxon>Bacteria</taxon>
        <taxon>Pseudomonadati</taxon>
        <taxon>Spirochaetota</taxon>
        <taxon>Spirochaetia</taxon>
        <taxon>Leptospirales</taxon>
        <taxon>Leptospiraceae</taxon>
        <taxon>Leptospira</taxon>
    </lineage>
</organism>
<sequence length="50" mass="5887">MKRKIYVEMDVHKETIQIACFTSNTKACEETENQARRRPDQKVHPKVKIG</sequence>
<reference evidence="2 3" key="1">
    <citation type="submission" date="2013-01" db="EMBL/GenBank/DDBJ databases">
        <authorList>
            <person name="Harkins D.M."/>
            <person name="Durkin A.S."/>
            <person name="Brinkac L.M."/>
            <person name="Haft D.H."/>
            <person name="Selengut J.D."/>
            <person name="Sanka R."/>
            <person name="DePew J."/>
            <person name="Purushe J."/>
            <person name="Hartskeerl R.A."/>
            <person name="Ahmed A."/>
            <person name="van der Linden H."/>
            <person name="Goris M.G.A."/>
            <person name="Vinetz J.M."/>
            <person name="Sutton G.G."/>
            <person name="Nierman W.C."/>
            <person name="Fouts D.E."/>
        </authorList>
    </citation>
    <scope>NUCLEOTIDE SEQUENCE [LARGE SCALE GENOMIC DNA]</scope>
    <source>
        <strain evidence="2 3">MAVJ 401</strain>
    </source>
</reference>
<accession>M6JP82</accession>